<keyword evidence="4" id="KW-1185">Reference proteome</keyword>
<evidence type="ECO:0000256" key="2">
    <source>
        <dbReference type="SAM" id="SignalP"/>
    </source>
</evidence>
<feature type="region of interest" description="Disordered" evidence="1">
    <location>
        <begin position="159"/>
        <end position="188"/>
    </location>
</feature>
<feature type="compositionally biased region" description="Gly residues" evidence="1">
    <location>
        <begin position="179"/>
        <end position="188"/>
    </location>
</feature>
<reference evidence="4" key="1">
    <citation type="submission" date="2016-03" db="EMBL/GenBank/DDBJ databases">
        <authorList>
            <person name="Ploux O."/>
        </authorList>
    </citation>
    <scope>NUCLEOTIDE SEQUENCE [LARGE SCALE GENOMIC DNA]</scope>
    <source>
        <strain evidence="4">UK7</strain>
    </source>
</reference>
<dbReference type="Proteomes" id="UP000178129">
    <property type="component" value="Unassembled WGS sequence"/>
</dbReference>
<organism evidence="3 4">
    <name type="scientific">Rhynchosporium graminicola</name>
    <dbReference type="NCBI Taxonomy" id="2792576"/>
    <lineage>
        <taxon>Eukaryota</taxon>
        <taxon>Fungi</taxon>
        <taxon>Dikarya</taxon>
        <taxon>Ascomycota</taxon>
        <taxon>Pezizomycotina</taxon>
        <taxon>Leotiomycetes</taxon>
        <taxon>Helotiales</taxon>
        <taxon>Ploettnerulaceae</taxon>
        <taxon>Rhynchosporium</taxon>
    </lineage>
</organism>
<dbReference type="AlphaFoldDB" id="A0A1E1LNA8"/>
<gene>
    <name evidence="3" type="ORF">RCO7_09968</name>
</gene>
<dbReference type="InParanoid" id="A0A1E1LNA8"/>
<evidence type="ECO:0000313" key="4">
    <source>
        <dbReference type="Proteomes" id="UP000178129"/>
    </source>
</evidence>
<dbReference type="EMBL" id="FJUW01000061">
    <property type="protein sequence ID" value="CZT11299.1"/>
    <property type="molecule type" value="Genomic_DNA"/>
</dbReference>
<comment type="caution">
    <text evidence="3">The sequence shown here is derived from an EMBL/GenBank/DDBJ whole genome shotgun (WGS) entry which is preliminary data.</text>
</comment>
<feature type="region of interest" description="Disordered" evidence="1">
    <location>
        <begin position="291"/>
        <end position="320"/>
    </location>
</feature>
<name>A0A1E1LNA8_9HELO</name>
<feature type="chain" id="PRO_5009447291" evidence="2">
    <location>
        <begin position="18"/>
        <end position="427"/>
    </location>
</feature>
<keyword evidence="2" id="KW-0732">Signal</keyword>
<sequence>MKATLIFLSALAALCHAAAVLQGTDIHERDGVFVRQVTIIVTQTTTRTSVAPVYTTSTKYTTLPTHVVTKTQTVTKPYTPPESTSTVVVTFTAKPTTVTPPVVIVTVTAHTSTSAKPIVTVTVTYVPPEGTEESGYPGDPETQNNSWQITRTAPVLTFRKRAPSPAPEANPQRGQGRPTRGGGWGPGGQTIVETETIKQTVTYYPPISTGNTRTITVTPVVPDKPSTSIFYFTPTPISTKAPVIVTSTVTITPTITAAPSSITKTITPSPTAKSTVRSTVTIWDRTIPKRAPQSFGVPTRTNGGIIPSETFTPEDPEEEYPYYPADEPTYVLGSPSRTVNVTPTPVKPVPTSTKKATTTKKPWWDQEPVTVTITKYTPSPTGTLIRNTGALPVLTLRHAGKSATFAPGAPVRSSGVFVTLTVPAQQG</sequence>
<proteinExistence type="predicted"/>
<evidence type="ECO:0000313" key="3">
    <source>
        <dbReference type="EMBL" id="CZT11299.1"/>
    </source>
</evidence>
<feature type="region of interest" description="Disordered" evidence="1">
    <location>
        <begin position="335"/>
        <end position="361"/>
    </location>
</feature>
<accession>A0A1E1LNA8</accession>
<evidence type="ECO:0000256" key="1">
    <source>
        <dbReference type="SAM" id="MobiDB-lite"/>
    </source>
</evidence>
<protein>
    <submittedName>
        <fullName evidence="3">Uncharacterized protein</fullName>
    </submittedName>
</protein>
<feature type="compositionally biased region" description="Low complexity" evidence="1">
    <location>
        <begin position="338"/>
        <end position="361"/>
    </location>
</feature>
<feature type="signal peptide" evidence="2">
    <location>
        <begin position="1"/>
        <end position="17"/>
    </location>
</feature>